<evidence type="ECO:0000313" key="5">
    <source>
        <dbReference type="Proteomes" id="UP000283269"/>
    </source>
</evidence>
<keyword evidence="3" id="KW-0732">Signal</keyword>
<dbReference type="SUPFAM" id="SSF51445">
    <property type="entry name" value="(Trans)glycosidases"/>
    <property type="match status" value="1"/>
</dbReference>
<feature type="compositionally biased region" description="Polar residues" evidence="2">
    <location>
        <begin position="689"/>
        <end position="709"/>
    </location>
</feature>
<dbReference type="GO" id="GO:0005829">
    <property type="term" value="C:cytosol"/>
    <property type="evidence" value="ECO:0007669"/>
    <property type="project" value="TreeGrafter"/>
</dbReference>
<dbReference type="Pfam" id="PF04190">
    <property type="entry name" value="GET4"/>
    <property type="match status" value="1"/>
</dbReference>
<protein>
    <recommendedName>
        <fullName evidence="6">Glycoside hydrolase family 17 protein</fullName>
    </recommendedName>
</protein>
<feature type="chain" id="PRO_5018991951" description="Glycoside hydrolase family 17 protein" evidence="3">
    <location>
        <begin position="24"/>
        <end position="709"/>
    </location>
</feature>
<sequence length="709" mass="77603">MIVSGFISVVIALSLNFAKEVKAYPYQPTSTVDFQVHNVRKEQAVAPPDCFPAIGFTMPSTLPSTTTNWWCDHSTEYAFVGFSYEVTACQSLTTLTKEFKDIRTTFKGRYVRIYGACDRAGFYNDVINAAWSASLGVHALIWFGWDDPNIWKTRRDTLLGILHSNPKAKFVVRVLQFGSEPLYDYALDPDTLATQVTSAKANLSSLHIPVTISEMAYGYQERQPGSNKVMDAIDIIDAHMLPFFSTEASTASASWPIVLTDVNWFVTNGQNKKIYLSQNGWPSVTYSGVEPNSPSAVANVQNEKNYFALLDSKCSYFKSVAGGGIGWFAHIYSDNQEPGYGIYGTSGVLKFPFAPITSVDLDSANPFSSSTSTTMAAASSTRALNAILPQIPTAPYEAHQKARTFASRYVKSNQYDTAIDVLFQSARELIKTGQPGSGSDLTTFMLDVYESKGEPVSDESRGRLTQLIALIGPDGGWRKTMIDKSIAWSAKHGTCPAGDPDLQHYVGELLYKEGSFEAAEIHFLASGKRDSARLLADMFLQWAADTSSYGLFAVRGTIPYLQNGNILAAKTFIRHFTSGLPASVRVESDSVINVGEKDEVTMTKDSLVNFAQMAVLTCQRAQGDQNKVMRESWVRLCGTYQGKIGLLATPEMRMSLNEIATLYFAIPPPRSQAGNPFGDMMSSLFGGPAQSQSARRTLTPASTSSPGLD</sequence>
<dbReference type="STRING" id="93625.A0A409WZY2"/>
<feature type="region of interest" description="Disordered" evidence="2">
    <location>
        <begin position="675"/>
        <end position="709"/>
    </location>
</feature>
<dbReference type="Gene3D" id="1.25.40.10">
    <property type="entry name" value="Tetratricopeptide repeat domain"/>
    <property type="match status" value="1"/>
</dbReference>
<organism evidence="4 5">
    <name type="scientific">Psilocybe cyanescens</name>
    <dbReference type="NCBI Taxonomy" id="93625"/>
    <lineage>
        <taxon>Eukaryota</taxon>
        <taxon>Fungi</taxon>
        <taxon>Dikarya</taxon>
        <taxon>Basidiomycota</taxon>
        <taxon>Agaricomycotina</taxon>
        <taxon>Agaricomycetes</taxon>
        <taxon>Agaricomycetidae</taxon>
        <taxon>Agaricales</taxon>
        <taxon>Agaricineae</taxon>
        <taxon>Strophariaceae</taxon>
        <taxon>Psilocybe</taxon>
    </lineage>
</organism>
<accession>A0A409WZY2</accession>
<dbReference type="InParanoid" id="A0A409WZY2"/>
<dbReference type="PANTHER" id="PTHR12875">
    <property type="entry name" value="GOLGI TO ER TRAFFIC PROTEIN 4 HOMOLOG"/>
    <property type="match status" value="1"/>
</dbReference>
<evidence type="ECO:0008006" key="6">
    <source>
        <dbReference type="Google" id="ProtNLM"/>
    </source>
</evidence>
<dbReference type="OrthoDB" id="10252405at2759"/>
<dbReference type="GO" id="GO:0045048">
    <property type="term" value="P:protein insertion into ER membrane"/>
    <property type="evidence" value="ECO:0007669"/>
    <property type="project" value="InterPro"/>
</dbReference>
<proteinExistence type="inferred from homology"/>
<keyword evidence="5" id="KW-1185">Reference proteome</keyword>
<name>A0A409WZY2_PSICY</name>
<dbReference type="EMBL" id="NHYD01002942">
    <property type="protein sequence ID" value="PPQ84019.1"/>
    <property type="molecule type" value="Genomic_DNA"/>
</dbReference>
<dbReference type="Proteomes" id="UP000283269">
    <property type="component" value="Unassembled WGS sequence"/>
</dbReference>
<feature type="signal peptide" evidence="3">
    <location>
        <begin position="1"/>
        <end position="23"/>
    </location>
</feature>
<evidence type="ECO:0000256" key="1">
    <source>
        <dbReference type="ARBA" id="ARBA00005351"/>
    </source>
</evidence>
<dbReference type="PANTHER" id="PTHR12875:SF0">
    <property type="entry name" value="GOLGI TO ER TRAFFIC PROTEIN 4 HOMOLOG"/>
    <property type="match status" value="1"/>
</dbReference>
<evidence type="ECO:0000256" key="3">
    <source>
        <dbReference type="SAM" id="SignalP"/>
    </source>
</evidence>
<gene>
    <name evidence="4" type="ORF">CVT25_000565</name>
</gene>
<evidence type="ECO:0000256" key="2">
    <source>
        <dbReference type="SAM" id="MobiDB-lite"/>
    </source>
</evidence>
<dbReference type="AlphaFoldDB" id="A0A409WZY2"/>
<comment type="similarity">
    <text evidence="1">Belongs to the GET4 family.</text>
</comment>
<evidence type="ECO:0000313" key="4">
    <source>
        <dbReference type="EMBL" id="PPQ84019.1"/>
    </source>
</evidence>
<comment type="caution">
    <text evidence="4">The sequence shown here is derived from an EMBL/GenBank/DDBJ whole genome shotgun (WGS) entry which is preliminary data.</text>
</comment>
<dbReference type="InterPro" id="IPR017853">
    <property type="entry name" value="GH"/>
</dbReference>
<dbReference type="InterPro" id="IPR011990">
    <property type="entry name" value="TPR-like_helical_dom_sf"/>
</dbReference>
<dbReference type="InterPro" id="IPR007317">
    <property type="entry name" value="GET4"/>
</dbReference>
<reference evidence="4 5" key="1">
    <citation type="journal article" date="2018" name="Evol. Lett.">
        <title>Horizontal gene cluster transfer increased hallucinogenic mushroom diversity.</title>
        <authorList>
            <person name="Reynolds H.T."/>
            <person name="Vijayakumar V."/>
            <person name="Gluck-Thaler E."/>
            <person name="Korotkin H.B."/>
            <person name="Matheny P.B."/>
            <person name="Slot J.C."/>
        </authorList>
    </citation>
    <scope>NUCLEOTIDE SEQUENCE [LARGE SCALE GENOMIC DNA]</scope>
    <source>
        <strain evidence="4 5">2631</strain>
    </source>
</reference>